<sequence length="333" mass="37090">MNEYTPSLGAGLLHDRLTVVDGLIVSDFGPEIFREMRKGGITAANCTCCIWENFTETMRNIMRWKAWFRDHSDLILQVRTTADIRRAKAEGKTGIILGWQNVSGMEDQIGYLSLFKELGVGIIQMAYNTQNLVATGCYEGHDGGLSEFGHEVVAEMNRLGILCDLSHVGSNSSRDIILASRQPVAYSHCLPAGLKAHPRNKSDEELRFIIDHGGFVGVTMFTPFLARGTDATVDDYVEAIDYVINICGEDRVGYGTDFTQGHDQRFFDWITHDKGYARRLTRFGTIRNPAGMDTIADTGGLTAAMERRGWPAARIEKVMGENWVALLREVWGA</sequence>
<dbReference type="EMBL" id="QZEW01000077">
    <property type="protein sequence ID" value="RJL08220.1"/>
    <property type="molecule type" value="Genomic_DNA"/>
</dbReference>
<dbReference type="SUPFAM" id="SSF51556">
    <property type="entry name" value="Metallo-dependent hydrolases"/>
    <property type="match status" value="1"/>
</dbReference>
<dbReference type="PANTHER" id="PTHR10443:SF12">
    <property type="entry name" value="DIPEPTIDASE"/>
    <property type="match status" value="1"/>
</dbReference>
<gene>
    <name evidence="1" type="ORF">D3P05_16395</name>
</gene>
<dbReference type="AlphaFoldDB" id="A0A419A3S3"/>
<reference evidence="2" key="1">
    <citation type="submission" date="2018-09" db="EMBL/GenBank/DDBJ databases">
        <title>Paracoccus onubensis nov. sp. a moderate halophilic bacterium isolated from Gruta de las Maravillas (Aracena, Spain).</title>
        <authorList>
            <person name="Jurado V."/>
            <person name="Gutierrez-Patricio S."/>
            <person name="Gonzalez-Pimentel J.L."/>
            <person name="Miller A.Z."/>
            <person name="Laiz L."/>
            <person name="Saiz-Jimenez C."/>
        </authorList>
    </citation>
    <scope>NUCLEOTIDE SEQUENCE [LARGE SCALE GENOMIC DNA]</scope>
    <source>
        <strain evidence="2">DSM 26381</strain>
    </source>
</reference>
<protein>
    <submittedName>
        <fullName evidence="1">Membrane dipeptidase</fullName>
    </submittedName>
</protein>
<accession>A0A419A3S3</accession>
<proteinExistence type="predicted"/>
<comment type="caution">
    <text evidence="1">The sequence shown here is derived from an EMBL/GenBank/DDBJ whole genome shotgun (WGS) entry which is preliminary data.</text>
</comment>
<dbReference type="InterPro" id="IPR008257">
    <property type="entry name" value="Pept_M19"/>
</dbReference>
<dbReference type="GO" id="GO:0006508">
    <property type="term" value="P:proteolysis"/>
    <property type="evidence" value="ECO:0007669"/>
    <property type="project" value="InterPro"/>
</dbReference>
<dbReference type="OrthoDB" id="9804920at2"/>
<dbReference type="PANTHER" id="PTHR10443">
    <property type="entry name" value="MICROSOMAL DIPEPTIDASE"/>
    <property type="match status" value="1"/>
</dbReference>
<dbReference type="RefSeq" id="WP_119899598.1">
    <property type="nucleotide sequence ID" value="NZ_QNRC01000010.1"/>
</dbReference>
<evidence type="ECO:0000313" key="1">
    <source>
        <dbReference type="EMBL" id="RJL08220.1"/>
    </source>
</evidence>
<name>A0A419A3S3_9RHOB</name>
<dbReference type="PROSITE" id="PS51365">
    <property type="entry name" value="RENAL_DIPEPTIDASE_2"/>
    <property type="match status" value="1"/>
</dbReference>
<dbReference type="Pfam" id="PF01244">
    <property type="entry name" value="Peptidase_M19"/>
    <property type="match status" value="1"/>
</dbReference>
<dbReference type="GO" id="GO:0070573">
    <property type="term" value="F:metallodipeptidase activity"/>
    <property type="evidence" value="ECO:0007669"/>
    <property type="project" value="InterPro"/>
</dbReference>
<organism evidence="1 2">
    <name type="scientific">Paracoccus siganidrum</name>
    <dbReference type="NCBI Taxonomy" id="1276757"/>
    <lineage>
        <taxon>Bacteria</taxon>
        <taxon>Pseudomonadati</taxon>
        <taxon>Pseudomonadota</taxon>
        <taxon>Alphaproteobacteria</taxon>
        <taxon>Rhodobacterales</taxon>
        <taxon>Paracoccaceae</taxon>
        <taxon>Paracoccus</taxon>
    </lineage>
</organism>
<evidence type="ECO:0000313" key="2">
    <source>
        <dbReference type="Proteomes" id="UP000283587"/>
    </source>
</evidence>
<keyword evidence="2" id="KW-1185">Reference proteome</keyword>
<dbReference type="Proteomes" id="UP000283587">
    <property type="component" value="Unassembled WGS sequence"/>
</dbReference>
<dbReference type="Gene3D" id="3.20.20.140">
    <property type="entry name" value="Metal-dependent hydrolases"/>
    <property type="match status" value="1"/>
</dbReference>
<dbReference type="InterPro" id="IPR032466">
    <property type="entry name" value="Metal_Hydrolase"/>
</dbReference>